<sequence>MITPLDDDFQIDYNGLEHLVEWYLERGVDGLFTACMSSEIFFLNAAERRDMSRFIVKISNRRVPVIASGNLLNTPEEQIEEVKALADTGVDAVVLLTNRFVEENESDEEWKKQVDNLLTRTPNIPLGLYECPYPYKRLLSKQLLRWCASTERFGFMKDTCCDLPRMRERVEVLRGSNLKVFNASASTLLPSLEIGVDGYSGVMANFHPQLYVWLTRSWATSPEKAASLQNFLGLASLMEWQPYPVNAKYYLGLEGLEIKLNCRSRNTADFTLANRIEVQQLRALTNEYCRKYEVRI</sequence>
<dbReference type="EMBL" id="MFIX01000123">
    <property type="protein sequence ID" value="OGG04099.1"/>
    <property type="molecule type" value="Genomic_DNA"/>
</dbReference>
<organism evidence="5 6">
    <name type="scientific">Candidatus Glassbacteria bacterium RIFCSPLOWO2_12_FULL_58_11</name>
    <dbReference type="NCBI Taxonomy" id="1817867"/>
    <lineage>
        <taxon>Bacteria</taxon>
        <taxon>Candidatus Glassiibacteriota</taxon>
    </lineage>
</organism>
<dbReference type="InterPro" id="IPR002220">
    <property type="entry name" value="DapA-like"/>
</dbReference>
<dbReference type="PANTHER" id="PTHR12128:SF66">
    <property type="entry name" value="4-HYDROXY-2-OXOGLUTARATE ALDOLASE, MITOCHONDRIAL"/>
    <property type="match status" value="1"/>
</dbReference>
<proteinExistence type="inferred from homology"/>
<protein>
    <submittedName>
        <fullName evidence="5">Dihydrodipicolinate synthase family protein</fullName>
    </submittedName>
</protein>
<dbReference type="SMART" id="SM01130">
    <property type="entry name" value="DHDPS"/>
    <property type="match status" value="1"/>
</dbReference>
<dbReference type="SUPFAM" id="SSF51569">
    <property type="entry name" value="Aldolase"/>
    <property type="match status" value="1"/>
</dbReference>
<dbReference type="AlphaFoldDB" id="A0A1F5YVA4"/>
<evidence type="ECO:0000256" key="4">
    <source>
        <dbReference type="PIRSR" id="PIRSR001365-1"/>
    </source>
</evidence>
<evidence type="ECO:0000256" key="2">
    <source>
        <dbReference type="ARBA" id="ARBA00023239"/>
    </source>
</evidence>
<dbReference type="PIRSF" id="PIRSF001365">
    <property type="entry name" value="DHDPS"/>
    <property type="match status" value="1"/>
</dbReference>
<dbReference type="InterPro" id="IPR013785">
    <property type="entry name" value="Aldolase_TIM"/>
</dbReference>
<accession>A0A1F5YVA4</accession>
<dbReference type="Gene3D" id="3.20.20.70">
    <property type="entry name" value="Aldolase class I"/>
    <property type="match status" value="1"/>
</dbReference>
<evidence type="ECO:0000256" key="3">
    <source>
        <dbReference type="PIRNR" id="PIRNR001365"/>
    </source>
</evidence>
<feature type="active site" description="Proton donor/acceptor" evidence="4">
    <location>
        <position position="129"/>
    </location>
</feature>
<name>A0A1F5YVA4_9BACT</name>
<evidence type="ECO:0000256" key="1">
    <source>
        <dbReference type="ARBA" id="ARBA00007592"/>
    </source>
</evidence>
<gene>
    <name evidence="5" type="ORF">A3F83_01525</name>
</gene>
<dbReference type="CDD" id="cd00408">
    <property type="entry name" value="DHDPS-like"/>
    <property type="match status" value="1"/>
</dbReference>
<dbReference type="GO" id="GO:0008840">
    <property type="term" value="F:4-hydroxy-tetrahydrodipicolinate synthase activity"/>
    <property type="evidence" value="ECO:0007669"/>
    <property type="project" value="TreeGrafter"/>
</dbReference>
<comment type="similarity">
    <text evidence="1 3">Belongs to the DapA family.</text>
</comment>
<dbReference type="STRING" id="1817867.A3F83_01525"/>
<keyword evidence="2 3" id="KW-0456">Lyase</keyword>
<dbReference type="PANTHER" id="PTHR12128">
    <property type="entry name" value="DIHYDRODIPICOLINATE SYNTHASE"/>
    <property type="match status" value="1"/>
</dbReference>
<reference evidence="5 6" key="1">
    <citation type="journal article" date="2016" name="Nat. Commun.">
        <title>Thousands of microbial genomes shed light on interconnected biogeochemical processes in an aquifer system.</title>
        <authorList>
            <person name="Anantharaman K."/>
            <person name="Brown C.T."/>
            <person name="Hug L.A."/>
            <person name="Sharon I."/>
            <person name="Castelle C.J."/>
            <person name="Probst A.J."/>
            <person name="Thomas B.C."/>
            <person name="Singh A."/>
            <person name="Wilkins M.J."/>
            <person name="Karaoz U."/>
            <person name="Brodie E.L."/>
            <person name="Williams K.H."/>
            <person name="Hubbard S.S."/>
            <person name="Banfield J.F."/>
        </authorList>
    </citation>
    <scope>NUCLEOTIDE SEQUENCE [LARGE SCALE GENOMIC DNA]</scope>
</reference>
<evidence type="ECO:0000313" key="5">
    <source>
        <dbReference type="EMBL" id="OGG04099.1"/>
    </source>
</evidence>
<evidence type="ECO:0000313" key="6">
    <source>
        <dbReference type="Proteomes" id="UP000179129"/>
    </source>
</evidence>
<dbReference type="Proteomes" id="UP000179129">
    <property type="component" value="Unassembled WGS sequence"/>
</dbReference>
<feature type="active site" description="Schiff-base intermediate with substrate" evidence="4">
    <location>
        <position position="157"/>
    </location>
</feature>
<dbReference type="Pfam" id="PF00701">
    <property type="entry name" value="DHDPS"/>
    <property type="match status" value="1"/>
</dbReference>
<comment type="caution">
    <text evidence="5">The sequence shown here is derived from an EMBL/GenBank/DDBJ whole genome shotgun (WGS) entry which is preliminary data.</text>
</comment>